<dbReference type="InterPro" id="IPR045864">
    <property type="entry name" value="aa-tRNA-synth_II/BPL/LPL"/>
</dbReference>
<dbReference type="InterPro" id="IPR004143">
    <property type="entry name" value="BPL_LPL_catalytic"/>
</dbReference>
<reference evidence="4 5" key="1">
    <citation type="journal article" date="2011" name="J. Gen. Appl. Microbiol.">
        <title>Draft genome sequencing of the enigmatic yeast Saitoella complicata.</title>
        <authorList>
            <person name="Nishida H."/>
            <person name="Hamamoto M."/>
            <person name="Sugiyama J."/>
        </authorList>
    </citation>
    <scope>NUCLEOTIDE SEQUENCE [LARGE SCALE GENOMIC DNA]</scope>
    <source>
        <strain evidence="4 5">NRRL Y-17804</strain>
    </source>
</reference>
<reference evidence="4 5" key="2">
    <citation type="journal article" date="2014" name="J. Gen. Appl. Microbiol.">
        <title>The early diverging ascomycetous budding yeast Saitoella complicata has three histone deacetylases belonging to the Clr6, Hos2, and Rpd3 lineages.</title>
        <authorList>
            <person name="Nishida H."/>
            <person name="Matsumoto T."/>
            <person name="Kondo S."/>
            <person name="Hamamoto M."/>
            <person name="Yoshikawa H."/>
        </authorList>
    </citation>
    <scope>NUCLEOTIDE SEQUENCE [LARGE SCALE GENOMIC DNA]</scope>
    <source>
        <strain evidence="4 5">NRRL Y-17804</strain>
    </source>
</reference>
<dbReference type="SUPFAM" id="SSF52317">
    <property type="entry name" value="Class I glutamine amidotransferase-like"/>
    <property type="match status" value="1"/>
</dbReference>
<dbReference type="CDD" id="cd16442">
    <property type="entry name" value="BPL"/>
    <property type="match status" value="1"/>
</dbReference>
<comment type="similarity">
    <text evidence="1">Belongs to the biotin--protein ligase family.</text>
</comment>
<feature type="domain" description="BPL/LPL catalytic" evidence="3">
    <location>
        <begin position="385"/>
        <end position="594"/>
    </location>
</feature>
<dbReference type="Gene3D" id="3.30.930.10">
    <property type="entry name" value="Bira Bifunctional Protein, Domain 2"/>
    <property type="match status" value="1"/>
</dbReference>
<dbReference type="InterPro" id="IPR004408">
    <property type="entry name" value="Biotin_CoA_COase_ligase"/>
</dbReference>
<evidence type="ECO:0000313" key="5">
    <source>
        <dbReference type="Proteomes" id="UP000033140"/>
    </source>
</evidence>
<dbReference type="PROSITE" id="PS51733">
    <property type="entry name" value="BPL_LPL_CATALYTIC"/>
    <property type="match status" value="1"/>
</dbReference>
<dbReference type="Proteomes" id="UP000033140">
    <property type="component" value="Unassembled WGS sequence"/>
</dbReference>
<evidence type="ECO:0000256" key="1">
    <source>
        <dbReference type="ARBA" id="ARBA00009934"/>
    </source>
</evidence>
<dbReference type="STRING" id="698492.A0A0E9NQQ9"/>
<reference evidence="4 5" key="3">
    <citation type="journal article" date="2015" name="Genome Announc.">
        <title>Draft Genome Sequence of the Archiascomycetous Yeast Saitoella complicata.</title>
        <authorList>
            <person name="Yamauchi K."/>
            <person name="Kondo S."/>
            <person name="Hamamoto M."/>
            <person name="Takahashi Y."/>
            <person name="Ogura Y."/>
            <person name="Hayashi T."/>
            <person name="Nishida H."/>
        </authorList>
    </citation>
    <scope>NUCLEOTIDE SEQUENCE [LARGE SCALE GENOMIC DNA]</scope>
    <source>
        <strain evidence="4 5">NRRL Y-17804</strain>
    </source>
</reference>
<dbReference type="SUPFAM" id="SSF55681">
    <property type="entry name" value="Class II aaRS and biotin synthetases"/>
    <property type="match status" value="1"/>
</dbReference>
<evidence type="ECO:0000256" key="2">
    <source>
        <dbReference type="ARBA" id="ARBA00022598"/>
    </source>
</evidence>
<organism evidence="4 5">
    <name type="scientific">Saitoella complicata (strain BCRC 22490 / CBS 7301 / JCM 7358 / NBRC 10748 / NRRL Y-17804)</name>
    <dbReference type="NCBI Taxonomy" id="698492"/>
    <lineage>
        <taxon>Eukaryota</taxon>
        <taxon>Fungi</taxon>
        <taxon>Dikarya</taxon>
        <taxon>Ascomycota</taxon>
        <taxon>Taphrinomycotina</taxon>
        <taxon>Taphrinomycotina incertae sedis</taxon>
        <taxon>Saitoella</taxon>
    </lineage>
</organism>
<keyword evidence="5" id="KW-1185">Reference proteome</keyword>
<accession>A0A0E9NQQ9</accession>
<dbReference type="EMBL" id="BACD03000060">
    <property type="protein sequence ID" value="GAO52133.1"/>
    <property type="molecule type" value="Genomic_DNA"/>
</dbReference>
<dbReference type="RefSeq" id="XP_019021411.1">
    <property type="nucleotide sequence ID" value="XM_019165174.1"/>
</dbReference>
<dbReference type="Pfam" id="PF03099">
    <property type="entry name" value="BPL_LplA_LipB"/>
    <property type="match status" value="1"/>
</dbReference>
<dbReference type="CDD" id="cd03144">
    <property type="entry name" value="GATase1_ScBLP_like"/>
    <property type="match status" value="1"/>
</dbReference>
<dbReference type="GO" id="GO:0005737">
    <property type="term" value="C:cytoplasm"/>
    <property type="evidence" value="ECO:0007669"/>
    <property type="project" value="TreeGrafter"/>
</dbReference>
<protein>
    <recommendedName>
        <fullName evidence="3">BPL/LPL catalytic domain-containing protein</fullName>
    </recommendedName>
</protein>
<comment type="caution">
    <text evidence="4">The sequence shown here is derived from an EMBL/GenBank/DDBJ whole genome shotgun (WGS) entry which is preliminary data.</text>
</comment>
<dbReference type="AlphaFoldDB" id="A0A0E9NQQ9"/>
<dbReference type="PANTHER" id="PTHR12835">
    <property type="entry name" value="BIOTIN PROTEIN LIGASE"/>
    <property type="match status" value="1"/>
</dbReference>
<dbReference type="Pfam" id="PF09825">
    <property type="entry name" value="BPL_N"/>
    <property type="match status" value="1"/>
</dbReference>
<keyword evidence="2" id="KW-0436">Ligase</keyword>
<evidence type="ECO:0000313" key="4">
    <source>
        <dbReference type="EMBL" id="GAO52133.1"/>
    </source>
</evidence>
<dbReference type="OMA" id="HHAFYSN"/>
<dbReference type="GO" id="GO:0004077">
    <property type="term" value="F:biotin--[biotin carboxyl-carrier protein] ligase activity"/>
    <property type="evidence" value="ECO:0007669"/>
    <property type="project" value="InterPro"/>
</dbReference>
<proteinExistence type="inferred from homology"/>
<dbReference type="InterPro" id="IPR019197">
    <property type="entry name" value="Biotin-prot_ligase_N"/>
</dbReference>
<dbReference type="PANTHER" id="PTHR12835:SF5">
    <property type="entry name" value="BIOTIN--PROTEIN LIGASE"/>
    <property type="match status" value="1"/>
</dbReference>
<gene>
    <name evidence="4" type="ORF">G7K_6219-t1</name>
</gene>
<name>A0A0E9NQQ9_SAICN</name>
<sequence>MNVLVYTGPGTSRTSIRHTFATLRPLLTPHYALIPIESSALLSEPWQSTTSLLIIPGGRDIPYCNALNGDGNRMIAEWVRKGGRYLGFCAGGYFGSGRVEFEEGVQGMEVVGSRELKFFPGTCRGTAFEGFVYNTEAGARGSKLSINTEAMGKDVPESFTTYYNGGGLFVDADNYSSRGIRVLSRYADKPKVPGGDASVVYCPVGKGAAVLFGTHPEYSPAHLNPQDGDGPEYAELIALLSKPEENGARVAFMRAVLNMLELKIVPAVEGLTSVPSLTPLMLSSVDNGEGVRDVLDRLRSSGTDTEDGFRLEESNDTFLFRKPMTEGVDMSSLSTYLPSAPTDDLNSVIKLVDVYGSEPPAAKTTPFFDHAAYYNALLRARSTSSNGNHTLGSPLMYSEIVTSSQTLLDKNFNFLTKLPAGFTILATHQIAGRGRGNNAWVSPPGVLAFSTILRHPRRLLESAPVVFVQYLVSLSIVEAIRQDGYEELDVRIKWPNDIYAKNPTPGEGADKDKGYVKIGGILVNSSFENDDFVLVVGCGINTTNSAPTTSLNHVLEAHNTERRRAGRGTLPPIRMEKLLARIMVKLEDMYTIFAYSTRGFRAFESLYYDRWLHTDQLVRLEMESDARARIVGITMDHGLLEVEEVDAQGRGMRGRRWHLQADGNSFDMFKGLLKRKA</sequence>
<dbReference type="InterPro" id="IPR029062">
    <property type="entry name" value="Class_I_gatase-like"/>
</dbReference>
<dbReference type="NCBIfam" id="TIGR00121">
    <property type="entry name" value="birA_ligase"/>
    <property type="match status" value="1"/>
</dbReference>
<evidence type="ECO:0000259" key="3">
    <source>
        <dbReference type="PROSITE" id="PS51733"/>
    </source>
</evidence>
<dbReference type="OrthoDB" id="10250105at2759"/>